<protein>
    <submittedName>
        <fullName evidence="16">Unnamed protein product</fullName>
    </submittedName>
</protein>
<dbReference type="Gene3D" id="3.90.1750.10">
    <property type="entry name" value="Hect, E3 ligase catalytic domains"/>
    <property type="match status" value="1"/>
</dbReference>
<evidence type="ECO:0000259" key="14">
    <source>
        <dbReference type="PROSITE" id="PS50237"/>
    </source>
</evidence>
<dbReference type="SMART" id="SM00291">
    <property type="entry name" value="ZnF_ZZ"/>
    <property type="match status" value="2"/>
</dbReference>
<dbReference type="InterPro" id="IPR037252">
    <property type="entry name" value="Mib_Herc2_sf"/>
</dbReference>
<dbReference type="Gene3D" id="3.30.2160.10">
    <property type="entry name" value="Hect, E3 ligase catalytic domain"/>
    <property type="match status" value="1"/>
</dbReference>
<keyword evidence="5" id="KW-0677">Repeat</keyword>
<gene>
    <name evidence="16" type="ORF">Plil01_000441400</name>
</gene>
<dbReference type="InterPro" id="IPR001876">
    <property type="entry name" value="Znf_RanBP2"/>
</dbReference>
<accession>A0A9W6WI71</accession>
<feature type="region of interest" description="Disordered" evidence="11">
    <location>
        <begin position="3166"/>
        <end position="3192"/>
    </location>
</feature>
<dbReference type="Pfam" id="PF00632">
    <property type="entry name" value="HECT"/>
    <property type="match status" value="1"/>
</dbReference>
<evidence type="ECO:0000256" key="10">
    <source>
        <dbReference type="PROSITE-ProRule" id="PRU00228"/>
    </source>
</evidence>
<organism evidence="16 17">
    <name type="scientific">Phytophthora lilii</name>
    <dbReference type="NCBI Taxonomy" id="2077276"/>
    <lineage>
        <taxon>Eukaryota</taxon>
        <taxon>Sar</taxon>
        <taxon>Stramenopiles</taxon>
        <taxon>Oomycota</taxon>
        <taxon>Peronosporomycetes</taxon>
        <taxon>Peronosporales</taxon>
        <taxon>Peronosporaceae</taxon>
        <taxon>Phytophthora</taxon>
    </lineage>
</organism>
<dbReference type="SUPFAM" id="SSF56204">
    <property type="entry name" value="Hect, E3 ligase catalytic domain"/>
    <property type="match status" value="1"/>
</dbReference>
<dbReference type="InterPro" id="IPR043145">
    <property type="entry name" value="Znf_ZZ_sf"/>
</dbReference>
<dbReference type="Gene3D" id="2.30.30.40">
    <property type="entry name" value="SH3 Domains"/>
    <property type="match status" value="1"/>
</dbReference>
<feature type="region of interest" description="Disordered" evidence="11">
    <location>
        <begin position="4230"/>
        <end position="4255"/>
    </location>
</feature>
<feature type="active site" description="Glycyl thioester intermediate" evidence="9">
    <location>
        <position position="4599"/>
    </location>
</feature>
<reference evidence="16" key="1">
    <citation type="submission" date="2023-04" db="EMBL/GenBank/DDBJ databases">
        <title>Phytophthora lilii NBRC 32176.</title>
        <authorList>
            <person name="Ichikawa N."/>
            <person name="Sato H."/>
            <person name="Tonouchi N."/>
        </authorList>
    </citation>
    <scope>NUCLEOTIDE SEQUENCE</scope>
    <source>
        <strain evidence="16">NBRC 32176</strain>
    </source>
</reference>
<feature type="region of interest" description="Disordered" evidence="11">
    <location>
        <begin position="698"/>
        <end position="718"/>
    </location>
</feature>
<feature type="domain" description="MIB/HERC2" evidence="15">
    <location>
        <begin position="604"/>
        <end position="682"/>
    </location>
</feature>
<feature type="region of interest" description="Disordered" evidence="11">
    <location>
        <begin position="1154"/>
        <end position="1176"/>
    </location>
</feature>
<dbReference type="InterPro" id="IPR043366">
    <property type="entry name" value="HECTD4"/>
</dbReference>
<evidence type="ECO:0000259" key="15">
    <source>
        <dbReference type="PROSITE" id="PS51416"/>
    </source>
</evidence>
<feature type="region of interest" description="Disordered" evidence="11">
    <location>
        <begin position="26"/>
        <end position="117"/>
    </location>
</feature>
<feature type="compositionally biased region" description="Basic and acidic residues" evidence="11">
    <location>
        <begin position="106"/>
        <end position="115"/>
    </location>
</feature>
<evidence type="ECO:0000256" key="8">
    <source>
        <dbReference type="ARBA" id="ARBA00022833"/>
    </source>
</evidence>
<dbReference type="PANTHER" id="PTHR46435:SF1">
    <property type="entry name" value="E3 UBIQUITIN-PROTEIN LIGASE HECTD4-RELATED"/>
    <property type="match status" value="1"/>
</dbReference>
<evidence type="ECO:0000256" key="2">
    <source>
        <dbReference type="ARBA" id="ARBA00004906"/>
    </source>
</evidence>
<keyword evidence="3" id="KW-0963">Cytoplasm</keyword>
<feature type="region of interest" description="Disordered" evidence="11">
    <location>
        <begin position="3330"/>
        <end position="3356"/>
    </location>
</feature>
<dbReference type="Gene3D" id="3.30.60.90">
    <property type="match status" value="1"/>
</dbReference>
<feature type="compositionally biased region" description="Low complexity" evidence="11">
    <location>
        <begin position="3170"/>
        <end position="3189"/>
    </location>
</feature>
<dbReference type="Pfam" id="PF06701">
    <property type="entry name" value="MIB_HERC2"/>
    <property type="match status" value="1"/>
</dbReference>
<evidence type="ECO:0000313" key="16">
    <source>
        <dbReference type="EMBL" id="GMF13998.1"/>
    </source>
</evidence>
<dbReference type="GO" id="GO:0008270">
    <property type="term" value="F:zinc ion binding"/>
    <property type="evidence" value="ECO:0007669"/>
    <property type="project" value="UniProtKB-KW"/>
</dbReference>
<dbReference type="PROSITE" id="PS50135">
    <property type="entry name" value="ZF_ZZ_2"/>
    <property type="match status" value="1"/>
</dbReference>
<dbReference type="GO" id="GO:0016567">
    <property type="term" value="P:protein ubiquitination"/>
    <property type="evidence" value="ECO:0007669"/>
    <property type="project" value="InterPro"/>
</dbReference>
<proteinExistence type="predicted"/>
<dbReference type="OrthoDB" id="239701at2759"/>
<dbReference type="InterPro" id="IPR035983">
    <property type="entry name" value="Hect_E3_ubiquitin_ligase"/>
</dbReference>
<dbReference type="PROSITE" id="PS01357">
    <property type="entry name" value="ZF_ZZ_1"/>
    <property type="match status" value="1"/>
</dbReference>
<keyword evidence="7 9" id="KW-0833">Ubl conjugation pathway</keyword>
<feature type="compositionally biased region" description="Low complexity" evidence="11">
    <location>
        <begin position="3805"/>
        <end position="3819"/>
    </location>
</feature>
<feature type="domain" description="HECT" evidence="14">
    <location>
        <begin position="4274"/>
        <end position="4622"/>
    </location>
</feature>
<dbReference type="PROSITE" id="PS50199">
    <property type="entry name" value="ZF_RANBP2_2"/>
    <property type="match status" value="2"/>
</dbReference>
<comment type="pathway">
    <text evidence="2">Protein modification; protein ubiquitination.</text>
</comment>
<keyword evidence="4" id="KW-0479">Metal-binding</keyword>
<sequence>MPPRRFVDTDETFHFFDERVVLGANELQSGDASSSNSDSDSSDASRLRRARRRRRASSVVSRRRLSQLLGGSVASERDSLQDDELSDSDDLDSLDDFELEEEDEEIPIRERKDSTDNGDAEMLSAAALPTQGMKAPAAGAAKFEQIFEPFRDLYVPPTPSQDTAEAAEWTQPSRRSTRQQLQYRKARRAIAAFTRRVHCANGYRYRKQSEFLRVCYQRALENGAGYDMVETPKMEICSGYESSSNTQSKTPTKQPLLAVSQKEDAVETTVPKLFPRKWPHLPYRSPLQWHNDVNAAIEFLTRLAELPEASLIYEPINQTEFAAEAAKLLELSGCKHDQKSPSAISESAFAALLGLFGMGVQLQSFTLLSRAALQFVEFGQTTQVGGDDQENGSIHPELRKLLDSYYRRLEKFVADPTLAATYPRDLSAQWKVCSYQPSTSDAIATDGLYLYIFGRSGLLKIGTGNGTTVRDFVYAHNKDYVRSRDAERSWLCCIGDSLYCRTIVMPGHRVDRIRTCDLQSVEELVLAPNRALIGRGTTESSVYAMATDGVDLFTIRCIDTYKRSSSGKSSNRKHRSRAHKSRKSTPVSEIVNAVFGKGESNPPPQSPDSATIQVGDRVVRGPDWKWSNQDGEKGSPGTVERISTWGGVKGSGVTVRWDKNQRVNTYRWGAEGCYDLYIVIEKNGEIIERKLLPNDERLRKAKEGAGSQEGKRETESEPLPRHQFVLYRHKVDAITSIMKLEEPDIDLFLDLTPSAGQVKQVPGEGSQSVDAQSGVKTLSALHSHDVALCTSKTSWMCDGGMSSCLGGNSSKRYRCTSGCDYDLCESCLVATVVDRPTSKSTSENEITEEGDTSIVSNTSENKVDDLPDVGGGDATATPLSTSVEAASSESSDPFSAVDVSLFSESEREVSSKRKIQETKKEAQQTKEQVIDDLTAFWCGLYTRKECQVALKRNDFELNEASTWLHTCGAYLREPMVVPTVSSVVLAAKPKSGALDPVLLIAGTFYATLGQLCVVSPPGLYTVSDDRSDEAKRAANSCDASWFFSLDTGELLAEKPVLLKGIPAGSPTCVDMTRKRILVFSGYLNCLEEYVDHVQLNKCPEARAGIYYGTLADTGEMVMGQLATLIRKRAALPAYKHPRAGLQDILFRTGREAPTISSDKQAETRERKGGESSTKARNRRIKNVKGRLKELDRVRAIDRPGYIIPFCVDFADDGLVQILQAIAFYCTELSSEIKSAESERTQRDVVFPWTSRLLANLLRILVEMVQEFEFAGVAIRLDTGDEATQQLFLELECALKSISTHLFNEVTPKTMEAATLHYHSEIVLSAHFLLVWGVRKGIFTASGRSEIFISTCKEVLAPAGPKVAHHAQKLSDSFFEILLEPHGSLILRTKHECDLDLLRRFLYNPMDEGRIAIADFVPTEEADFSRFLEVLFALSKLESFTSKQRERWVADVSGLPFQTPVSKALHSVMNYCCARMYAASIDSTIPLKEMEQEMLVATTMFERFARACFDCSLEMLHAYLESLQSNSTQALTKCDLRSSVVGTILPIVVAFISNFPDRFSDPFRGHLLILMKTLDNVISSNKSCEAIHSCAATFGGYQVLETPHPYNHTQPVFRRVVRIPGASVLHFEFDPRCRTSGEADIVIITSGLAWYQADRLPYGDVGFGEDGGCFFGSYSRGNWPAGGLTIVGDTATVMLCATTQGRSAAGDKQRWGLKCTVRGLFGSERKSWIPELGCAVANACSLIGDKLLRGPPPQSVEKACQSWPMQRQLFNLAAPSCKVLGSGMWSYVEDVMNRTPRGDAFFTILAKYVRLRNLPTRYETTRWTESLQEATAAFLVRSNHRRLEAWITSVSEGTPLQSDDENALFQGIAVQLGKLERWMLRQVQLVSEWHYLCEDGVSLDELMERYADNLDRLSELCELKGVDIKRNDMIGCVKSIHELLEKDVAAKQEKGAVPSDQPSGAHEAVAQAVSLKTRFLLSRWQKCVKYGNTYLNSVLDLSFSKVPDCVSNVGNFLCSTVSISALEECSIAHSRRLESRLAGVRYCEEAFISLTNENMSNLFVGRILSAVPSSNLVQDDGVFSGCALADPRLLANMLASLHSYAKTINATSEAEDKLPAIRAVALADIWNCAYSLDGVSRVLELKQISKLLLVLDDETHSDAMVLNPETSDDDNTELAGTREVHDQVYDIAWILLRLLVEEIYGGTATEISETLWTQRLGNTFNDLQDLYKHFSAKREVKAEAELSEPTEPHFSEISSDEAVYRLVCMMASKASALVDWPDAFKWWIKEAINLIAKPGTSIDLSMAAARLIRYTLELVGDAMFELDVTIECTPGKRSGTKQTILLGLDIQKILLMRVGNVVCPLPSAVGGNVRRKLRNEDLRNEVADHCVVIFQNELASEKLVDVANSVEDPDISLLGISLEVSSDEDAVKKAVTEAVAECTAAQATMKHPSVRCDGCNQSPLRGFRFKCFTCSNYDLCTTCYMNQTHNMEHPFVRLSDTAGTGDLLQPRSNGGGVVPETALVGSKPWKGNLLRVLLDSQGYVVYCSGERRTCCDTANTLAQLGFLVTVANVIDIENVNSLHDWESKVQFAFEPGSSRLSQRRSTLSEKGARGANRDVINAFNRKAAVVNAKTRRIDEVEDERALASEIIAVLRLMISCRPMMQKWRSSTLKILMDILENAPNQLDTINLESAHRIAYSLTMGATQVLGGFRESLRVGGSVSLSSYATNKARSGQMGIVYSYAFGNEDVVIASLDSATEGVRNDEAVIDDAICFCKRAASEISPISDIPLDVRAVLSLEPLVVSFCAVVKQIYVWASEGDNKVLDGDDASSAAALLRWELACALMQSFSSMAPSWPSLFDNQVISLAQMCVPDLKVEDIADMRALLWKMEWLRSRDLHFSLATRPVASSSFSACDEKTCVFRPQTSIIEEQVPVLPLAGDGTQTIPDPSEYFYNLYAFASRADLPQHSGRNKMLEYWEKNVIPAIETYVSGSFKSYEMDYFFAQLREPLREGNSAAALKIAFTLCDGHVPSGCHYPDPDTDWSALQIDDIEVGGRYVVATDNLDVAGWPRDMLWSLGHPGVVRVVCSSGMVLLQLVNSVTSTSEYWWYHVDNLRSMKSVSSVSERSVTDFEASRSRLTIMDQQLIFSMARKSVFDLLQVSPEHAMKFSIESRKTSLSRTSSSPFPMPSSASIPHAPMPKMQLATPQIKDLENRYNLADLLGLAAAADLGCPEKVLSSEIGITSDSSPGGAIENGSNHYLRPRVSSKAALITMLQAVLNKQFERSAANSPPPPAMDRSTSYDENASVMVTMPAKKHKKRAKKGALAGKIAAASNGVSSLGSSASPSTDMTGSSTSLRSTPKLQQPEMISALSARKYRYLLMEALLSELKASLDLSAAFLRSRSFMVTSDSPPQPLVLVHVPDATCLVLSFAVHPVLMDLPAGSSLEFFRDERCTERLFGYFGDKRGISYLPPLVVPGDRCYVRVSQGTYARYKFRVDAFTADFGLALWLCEEIYQKLLSVQLSHYEVETVLTTALNALVEYLISTTECLPSTAKTAVYQVTAKLINFALGKGAMHAVPVAKLSGLVKELTFVYDNERTTQKGLYSLFTQQLAELVSLVEEVSSLKGGSSSILGGAWWKEYVRMAVFTRVLAQGKREIATPDAFKRIYCGRAPIREIQAAHDTLAAHDLFSERIIFLQNLPRTSNTADLQASLSRFLVHLALEECGEADDQNVYSAAAVTRFGIISNILYLPVDSEGQTVGYAMVDIGRADVIANLLTRLPKETFEFKGGIPTVEDKELLATVEAVCRPPDSSSSKSNDGADSCSGDGTDPSGDVWACSVCTLENSFSDVECAACGSPIPPELANLAREVQAQTQISATEHQAGGSGGAEVSGWTCPTCTFVNSWADTNCDACTMERSADLVPPPQVSAVESSDDNQGEGDLLPSSAENVATTQYKLGGARFVDMVRAADETNEVPTQLEAFLRFRLFQIPPFTVNHTPNEGIARDMSAGLRSILQRETARYCTSSNSKVSVDAFAVLAGMKKNRAWEHLSVKERMSELTSAEVLSKVEVMPLAVYKWMRSSGYDFQFELSHYVSWDDAMEAEAKWTHQMDCQLIAVCRELSGKIGVLTLTELCPSHLNSKHAQEYSLLAPLEARDLRLRLAVLQSLNKLLAAALPLVNLRPWSDPSSLRSRIVSIRQLIFPGIKIRFFAQTQDNTTLAQSVYVDTNAKRPMVTIDRRKIASKRGGPRDSTSDMPTSSSVLRDPKKSLFASTMQQLSAISPSLLRAKRPTGASDPFVSFIVIFAGENVVGEGGPYRQLFNDISNELLSSGNPLFIPTQNNVMKAGEFRERYMPKPSSTSKEMLQMFEFVGILMGCCLRTGVRLNLRLAPLVWKMLVKQNLVLTDLESVDHSLCESLKFLEELSSVPGDDPNEVLYDSFTTTLSDGTIVELKPDGLQLPVTKANAKEYIRLVKATRLQECKPQVDAMLRGLGKIVPVQLLQLCVWSELQQWVSGSLEIDVKLLKRHTRYSSGMSPEQFPHLDTFWKVLSSFSEENKRRFINFAWGQDTLPADDAEFDRTHTRLLIKAPPQDDGVNQDLLLPKADTCFFNIELPVYSSEEIMREKLLLAITLCTSLDGDDQTAGHDIYYAGDEVDEDGME</sequence>
<feature type="region of interest" description="Disordered" evidence="11">
    <location>
        <begin position="239"/>
        <end position="258"/>
    </location>
</feature>
<evidence type="ECO:0000259" key="13">
    <source>
        <dbReference type="PROSITE" id="PS50199"/>
    </source>
</evidence>
<keyword evidence="8" id="KW-0862">Zinc</keyword>
<feature type="region of interest" description="Disordered" evidence="11">
    <location>
        <begin position="159"/>
        <end position="179"/>
    </location>
</feature>
<dbReference type="PANTHER" id="PTHR46435">
    <property type="entry name" value="E3 UBIQUITIN-PROTEIN LIGASE HECTD4-RELATED"/>
    <property type="match status" value="1"/>
</dbReference>
<dbReference type="InterPro" id="IPR010606">
    <property type="entry name" value="Mib_Herc2"/>
</dbReference>
<feature type="region of interest" description="Disordered" evidence="11">
    <location>
        <begin position="621"/>
        <end position="645"/>
    </location>
</feature>
<feature type="region of interest" description="Disordered" evidence="11">
    <location>
        <begin position="838"/>
        <end position="891"/>
    </location>
</feature>
<dbReference type="Gene3D" id="3.30.2410.10">
    <property type="entry name" value="Hect, E3 ligase catalytic domain"/>
    <property type="match status" value="1"/>
</dbReference>
<feature type="domain" description="RanBP2-type" evidence="13">
    <location>
        <begin position="3884"/>
        <end position="3913"/>
    </location>
</feature>
<dbReference type="Proteomes" id="UP001165083">
    <property type="component" value="Unassembled WGS sequence"/>
</dbReference>
<feature type="compositionally biased region" description="Polar residues" evidence="11">
    <location>
        <begin position="3342"/>
        <end position="3356"/>
    </location>
</feature>
<feature type="region of interest" description="Disordered" evidence="11">
    <location>
        <begin position="563"/>
        <end position="586"/>
    </location>
</feature>
<feature type="compositionally biased region" description="Basic residues" evidence="11">
    <location>
        <begin position="47"/>
        <end position="65"/>
    </location>
</feature>
<name>A0A9W6WI71_9STRA</name>
<dbReference type="PROSITE" id="PS01358">
    <property type="entry name" value="ZF_RANBP2_1"/>
    <property type="match status" value="2"/>
</dbReference>
<dbReference type="PROSITE" id="PS51416">
    <property type="entry name" value="MIB_HERC2"/>
    <property type="match status" value="1"/>
</dbReference>
<evidence type="ECO:0000256" key="7">
    <source>
        <dbReference type="ARBA" id="ARBA00022786"/>
    </source>
</evidence>
<feature type="compositionally biased region" description="Polar residues" evidence="11">
    <location>
        <begin position="170"/>
        <end position="179"/>
    </location>
</feature>
<feature type="compositionally biased region" description="Low complexity" evidence="11">
    <location>
        <begin position="29"/>
        <end position="44"/>
    </location>
</feature>
<evidence type="ECO:0000259" key="12">
    <source>
        <dbReference type="PROSITE" id="PS50135"/>
    </source>
</evidence>
<dbReference type="SMART" id="SM00547">
    <property type="entry name" value="ZnF_RBZ"/>
    <property type="match status" value="3"/>
</dbReference>
<evidence type="ECO:0000256" key="3">
    <source>
        <dbReference type="ARBA" id="ARBA00022490"/>
    </source>
</evidence>
<keyword evidence="17" id="KW-1185">Reference proteome</keyword>
<dbReference type="Pfam" id="PF00569">
    <property type="entry name" value="ZZ"/>
    <property type="match status" value="1"/>
</dbReference>
<dbReference type="Gene3D" id="4.10.1060.10">
    <property type="entry name" value="Zinc finger, RanBP2-type"/>
    <property type="match status" value="1"/>
</dbReference>
<comment type="caution">
    <text evidence="16">The sequence shown here is derived from an EMBL/GenBank/DDBJ whole genome shotgun (WGS) entry which is preliminary data.</text>
</comment>
<feature type="compositionally biased region" description="Acidic residues" evidence="11">
    <location>
        <begin position="81"/>
        <end position="105"/>
    </location>
</feature>
<feature type="compositionally biased region" description="Polar residues" evidence="11">
    <location>
        <begin position="240"/>
        <end position="253"/>
    </location>
</feature>
<dbReference type="SUPFAM" id="SSF57850">
    <property type="entry name" value="RING/U-box"/>
    <property type="match status" value="1"/>
</dbReference>
<feature type="compositionally biased region" description="Basic and acidic residues" evidence="11">
    <location>
        <begin position="1159"/>
        <end position="1169"/>
    </location>
</feature>
<feature type="region of interest" description="Disordered" evidence="11">
    <location>
        <begin position="3919"/>
        <end position="3941"/>
    </location>
</feature>
<dbReference type="GO" id="GO:0004842">
    <property type="term" value="F:ubiquitin-protein transferase activity"/>
    <property type="evidence" value="ECO:0007669"/>
    <property type="project" value="InterPro"/>
</dbReference>
<evidence type="ECO:0000256" key="5">
    <source>
        <dbReference type="ARBA" id="ARBA00022737"/>
    </source>
</evidence>
<evidence type="ECO:0000313" key="17">
    <source>
        <dbReference type="Proteomes" id="UP001165083"/>
    </source>
</evidence>
<comment type="subcellular location">
    <subcellularLocation>
        <location evidence="1">Cytoplasm</location>
    </subcellularLocation>
</comment>
<dbReference type="SUPFAM" id="SSF159034">
    <property type="entry name" value="Mib/herc2 domain-like"/>
    <property type="match status" value="1"/>
</dbReference>
<dbReference type="SMART" id="SM00119">
    <property type="entry name" value="HECTc"/>
    <property type="match status" value="1"/>
</dbReference>
<dbReference type="Gene3D" id="2.30.30.380">
    <property type="entry name" value="Zn-finger domain of Sec23/24"/>
    <property type="match status" value="1"/>
</dbReference>
<feature type="compositionally biased region" description="Low complexity" evidence="11">
    <location>
        <begin position="3330"/>
        <end position="3341"/>
    </location>
</feature>
<feature type="domain" description="ZZ-type" evidence="12">
    <location>
        <begin position="2446"/>
        <end position="2498"/>
    </location>
</feature>
<keyword evidence="6 10" id="KW-0863">Zinc-finger</keyword>
<dbReference type="EMBL" id="BSXW01000179">
    <property type="protein sequence ID" value="GMF13998.1"/>
    <property type="molecule type" value="Genomic_DNA"/>
</dbReference>
<evidence type="ECO:0000256" key="1">
    <source>
        <dbReference type="ARBA" id="ARBA00004496"/>
    </source>
</evidence>
<dbReference type="InterPro" id="IPR000569">
    <property type="entry name" value="HECT_dom"/>
</dbReference>
<feature type="compositionally biased region" description="Low complexity" evidence="11">
    <location>
        <begin position="880"/>
        <end position="891"/>
    </location>
</feature>
<evidence type="ECO:0000256" key="6">
    <source>
        <dbReference type="ARBA" id="ARBA00022771"/>
    </source>
</evidence>
<feature type="domain" description="RanBP2-type" evidence="13">
    <location>
        <begin position="3825"/>
        <end position="3855"/>
    </location>
</feature>
<feature type="region of interest" description="Disordered" evidence="11">
    <location>
        <begin position="3802"/>
        <end position="3823"/>
    </location>
</feature>
<evidence type="ECO:0000256" key="11">
    <source>
        <dbReference type="SAM" id="MobiDB-lite"/>
    </source>
</evidence>
<evidence type="ECO:0000256" key="4">
    <source>
        <dbReference type="ARBA" id="ARBA00022723"/>
    </source>
</evidence>
<dbReference type="PROSITE" id="PS50237">
    <property type="entry name" value="HECT"/>
    <property type="match status" value="1"/>
</dbReference>
<evidence type="ECO:0000256" key="9">
    <source>
        <dbReference type="PROSITE-ProRule" id="PRU00104"/>
    </source>
</evidence>
<dbReference type="InterPro" id="IPR000433">
    <property type="entry name" value="Znf_ZZ"/>
</dbReference>
<dbReference type="GO" id="GO:0005737">
    <property type="term" value="C:cytoplasm"/>
    <property type="evidence" value="ECO:0007669"/>
    <property type="project" value="UniProtKB-SubCell"/>
</dbReference>
<feature type="compositionally biased region" description="Basic residues" evidence="11">
    <location>
        <begin position="570"/>
        <end position="583"/>
    </location>
</feature>